<keyword evidence="2" id="KW-1185">Reference proteome</keyword>
<evidence type="ECO:0000313" key="2">
    <source>
        <dbReference type="Proteomes" id="UP001224775"/>
    </source>
</evidence>
<proteinExistence type="predicted"/>
<protein>
    <submittedName>
        <fullName evidence="1">Uncharacterized protein</fullName>
    </submittedName>
</protein>
<gene>
    <name evidence="1" type="ORF">QTG54_009006</name>
</gene>
<organism evidence="1 2">
    <name type="scientific">Skeletonema marinoi</name>
    <dbReference type="NCBI Taxonomy" id="267567"/>
    <lineage>
        <taxon>Eukaryota</taxon>
        <taxon>Sar</taxon>
        <taxon>Stramenopiles</taxon>
        <taxon>Ochrophyta</taxon>
        <taxon>Bacillariophyta</taxon>
        <taxon>Coscinodiscophyceae</taxon>
        <taxon>Thalassiosirophycidae</taxon>
        <taxon>Thalassiosirales</taxon>
        <taxon>Skeletonemataceae</taxon>
        <taxon>Skeletonema</taxon>
        <taxon>Skeletonema marinoi-dohrnii complex</taxon>
    </lineage>
</organism>
<accession>A0AAD8Y7B8</accession>
<dbReference type="EMBL" id="JATAAI010000016">
    <property type="protein sequence ID" value="KAK1740056.1"/>
    <property type="molecule type" value="Genomic_DNA"/>
</dbReference>
<name>A0AAD8Y7B8_9STRA</name>
<sequence length="229" mass="26093">MTINNLIENVEAEISGDGRRCLTQAIEVGLELRKYQLFTEEFGADDNTTIEAGVQLALAMWKEFRTIEAERLLVKLIATSRRVHGMGHDCTQFAISALQRVKERRVFLKKDDEINVDEVYRVMRYTSDGERCVVQGPVSKVVYDPRSNRSEPSHDGAERTFEAERANVVTSRGTPVVCTGLQKATHLNGKIGDRREFDEDTGRYTIHFEDETLKPVMVKPENIRIVFDL</sequence>
<evidence type="ECO:0000313" key="1">
    <source>
        <dbReference type="EMBL" id="KAK1740056.1"/>
    </source>
</evidence>
<dbReference type="Proteomes" id="UP001224775">
    <property type="component" value="Unassembled WGS sequence"/>
</dbReference>
<dbReference type="AlphaFoldDB" id="A0AAD8Y7B8"/>
<reference evidence="1" key="1">
    <citation type="submission" date="2023-06" db="EMBL/GenBank/DDBJ databases">
        <title>Survivors Of The Sea: Transcriptome response of Skeletonema marinoi to long-term dormancy.</title>
        <authorList>
            <person name="Pinder M.I.M."/>
            <person name="Kourtchenko O."/>
            <person name="Robertson E.K."/>
            <person name="Larsson T."/>
            <person name="Maumus F."/>
            <person name="Osuna-Cruz C.M."/>
            <person name="Vancaester E."/>
            <person name="Stenow R."/>
            <person name="Vandepoele K."/>
            <person name="Ploug H."/>
            <person name="Bruchert V."/>
            <person name="Godhe A."/>
            <person name="Topel M."/>
        </authorList>
    </citation>
    <scope>NUCLEOTIDE SEQUENCE</scope>
    <source>
        <strain evidence="1">R05AC</strain>
    </source>
</reference>
<comment type="caution">
    <text evidence="1">The sequence shown here is derived from an EMBL/GenBank/DDBJ whole genome shotgun (WGS) entry which is preliminary data.</text>
</comment>